<evidence type="ECO:0000256" key="2">
    <source>
        <dbReference type="ARBA" id="ARBA00023082"/>
    </source>
</evidence>
<evidence type="ECO:0000256" key="1">
    <source>
        <dbReference type="ARBA" id="ARBA00023015"/>
    </source>
</evidence>
<keyword evidence="8" id="KW-1185">Reference proteome</keyword>
<organism evidence="7 8">
    <name type="scientific">Lysobacter korlensis</name>
    <dbReference type="NCBI Taxonomy" id="553636"/>
    <lineage>
        <taxon>Bacteria</taxon>
        <taxon>Pseudomonadati</taxon>
        <taxon>Pseudomonadota</taxon>
        <taxon>Gammaproteobacteria</taxon>
        <taxon>Lysobacterales</taxon>
        <taxon>Lysobacteraceae</taxon>
        <taxon>Lysobacter</taxon>
    </lineage>
</organism>
<dbReference type="InterPro" id="IPR013325">
    <property type="entry name" value="RNA_pol_sigma_r2"/>
</dbReference>
<dbReference type="Proteomes" id="UP001589896">
    <property type="component" value="Unassembled WGS sequence"/>
</dbReference>
<feature type="domain" description="RNA polymerase sigma-70 region 2" evidence="5">
    <location>
        <begin position="27"/>
        <end position="97"/>
    </location>
</feature>
<dbReference type="SUPFAM" id="SSF88946">
    <property type="entry name" value="Sigma2 domain of RNA polymerase sigma factors"/>
    <property type="match status" value="1"/>
</dbReference>
<evidence type="ECO:0000313" key="7">
    <source>
        <dbReference type="EMBL" id="MFC0677996.1"/>
    </source>
</evidence>
<dbReference type="Gene3D" id="1.10.1740.10">
    <property type="match status" value="1"/>
</dbReference>
<dbReference type="Pfam" id="PF04545">
    <property type="entry name" value="Sigma70_r4"/>
    <property type="match status" value="1"/>
</dbReference>
<dbReference type="CDD" id="cd06171">
    <property type="entry name" value="Sigma70_r4"/>
    <property type="match status" value="1"/>
</dbReference>
<evidence type="ECO:0000256" key="4">
    <source>
        <dbReference type="ARBA" id="ARBA00023163"/>
    </source>
</evidence>
<comment type="caution">
    <text evidence="7">The sequence shown here is derived from an EMBL/GenBank/DDBJ whole genome shotgun (WGS) entry which is preliminary data.</text>
</comment>
<dbReference type="Pfam" id="PF04542">
    <property type="entry name" value="Sigma70_r2"/>
    <property type="match status" value="1"/>
</dbReference>
<proteinExistence type="predicted"/>
<dbReference type="InterPro" id="IPR000943">
    <property type="entry name" value="RNA_pol_sigma70"/>
</dbReference>
<accession>A0ABV6RM11</accession>
<dbReference type="Gene3D" id="1.20.140.160">
    <property type="match status" value="1"/>
</dbReference>
<feature type="domain" description="RNA polymerase sigma-70 region 4" evidence="6">
    <location>
        <begin position="171"/>
        <end position="219"/>
    </location>
</feature>
<dbReference type="SUPFAM" id="SSF88659">
    <property type="entry name" value="Sigma3 and sigma4 domains of RNA polymerase sigma factors"/>
    <property type="match status" value="1"/>
</dbReference>
<dbReference type="PANTHER" id="PTHR30385:SF7">
    <property type="entry name" value="RNA POLYMERASE SIGMA FACTOR FLIA"/>
    <property type="match status" value="1"/>
</dbReference>
<keyword evidence="1" id="KW-0805">Transcription regulation</keyword>
<keyword evidence="3" id="KW-0238">DNA-binding</keyword>
<dbReference type="RefSeq" id="WP_386667214.1">
    <property type="nucleotide sequence ID" value="NZ_JBHLTG010000001.1"/>
</dbReference>
<keyword evidence="2" id="KW-0731">Sigma factor</keyword>
<sequence length="224" mass="25500">MGLTETTETELWSCYRRSRDVRARETLFAHHAPWARTIALSVHRRVWSLRIERSDCIQNATVGLLEAMDRYDPGRGIAFRAYATQRVRGAVFNGLRTLTDEVRLAAPGRVQDRLADLVDRESNDELEYFSDLVGGLGLGLLLEHAHESLVDERDAAAYTESSLVRARLLAAMQDLPERLRTLLESHYFHHLPMCELAARWGVTKGRVSQLHRDALGRLRCALHD</sequence>
<dbReference type="InterPro" id="IPR014284">
    <property type="entry name" value="RNA_pol_sigma-70_dom"/>
</dbReference>
<gene>
    <name evidence="7" type="ORF">ACFFGH_09095</name>
</gene>
<dbReference type="PRINTS" id="PR00046">
    <property type="entry name" value="SIGMA70FCT"/>
</dbReference>
<keyword evidence="4" id="KW-0804">Transcription</keyword>
<dbReference type="PANTHER" id="PTHR30385">
    <property type="entry name" value="SIGMA FACTOR F FLAGELLAR"/>
    <property type="match status" value="1"/>
</dbReference>
<dbReference type="InterPro" id="IPR007630">
    <property type="entry name" value="RNA_pol_sigma70_r4"/>
</dbReference>
<dbReference type="EMBL" id="JBHLTG010000001">
    <property type="protein sequence ID" value="MFC0677996.1"/>
    <property type="molecule type" value="Genomic_DNA"/>
</dbReference>
<evidence type="ECO:0000256" key="3">
    <source>
        <dbReference type="ARBA" id="ARBA00023125"/>
    </source>
</evidence>
<dbReference type="InterPro" id="IPR007627">
    <property type="entry name" value="RNA_pol_sigma70_r2"/>
</dbReference>
<evidence type="ECO:0000259" key="6">
    <source>
        <dbReference type="Pfam" id="PF04545"/>
    </source>
</evidence>
<evidence type="ECO:0000313" key="8">
    <source>
        <dbReference type="Proteomes" id="UP001589896"/>
    </source>
</evidence>
<dbReference type="InterPro" id="IPR013324">
    <property type="entry name" value="RNA_pol_sigma_r3/r4-like"/>
</dbReference>
<dbReference type="NCBIfam" id="TIGR02937">
    <property type="entry name" value="sigma70-ECF"/>
    <property type="match status" value="1"/>
</dbReference>
<protein>
    <submittedName>
        <fullName evidence="7">Sigma-70 family RNA polymerase sigma factor</fullName>
    </submittedName>
</protein>
<name>A0ABV6RM11_9GAMM</name>
<reference evidence="7 8" key="1">
    <citation type="submission" date="2024-09" db="EMBL/GenBank/DDBJ databases">
        <authorList>
            <person name="Sun Q."/>
            <person name="Mori K."/>
        </authorList>
    </citation>
    <scope>NUCLEOTIDE SEQUENCE [LARGE SCALE GENOMIC DNA]</scope>
    <source>
        <strain evidence="7 8">KCTC 23076</strain>
    </source>
</reference>
<evidence type="ECO:0000259" key="5">
    <source>
        <dbReference type="Pfam" id="PF04542"/>
    </source>
</evidence>